<organism evidence="1 2">
    <name type="scientific">Gryllus longicercus</name>
    <dbReference type="NCBI Taxonomy" id="2509291"/>
    <lineage>
        <taxon>Eukaryota</taxon>
        <taxon>Metazoa</taxon>
        <taxon>Ecdysozoa</taxon>
        <taxon>Arthropoda</taxon>
        <taxon>Hexapoda</taxon>
        <taxon>Insecta</taxon>
        <taxon>Pterygota</taxon>
        <taxon>Neoptera</taxon>
        <taxon>Polyneoptera</taxon>
        <taxon>Orthoptera</taxon>
        <taxon>Ensifera</taxon>
        <taxon>Gryllidea</taxon>
        <taxon>Grylloidea</taxon>
        <taxon>Gryllidae</taxon>
        <taxon>Gryllinae</taxon>
        <taxon>Gryllus</taxon>
    </lineage>
</organism>
<dbReference type="EMBL" id="JAZDUA010000130">
    <property type="protein sequence ID" value="KAK7866991.1"/>
    <property type="molecule type" value="Genomic_DNA"/>
</dbReference>
<dbReference type="PROSITE" id="PS51257">
    <property type="entry name" value="PROKAR_LIPOPROTEIN"/>
    <property type="match status" value="1"/>
</dbReference>
<protein>
    <submittedName>
        <fullName evidence="1">Uncharacterized protein</fullName>
    </submittedName>
</protein>
<dbReference type="InterPro" id="IPR003889">
    <property type="entry name" value="FYrich_C"/>
</dbReference>
<accession>A0AAN9VP63</accession>
<dbReference type="Gene3D" id="3.30.160.360">
    <property type="match status" value="1"/>
</dbReference>
<gene>
    <name evidence="1" type="ORF">R5R35_006824</name>
</gene>
<dbReference type="AlphaFoldDB" id="A0AAN9VP63"/>
<dbReference type="Pfam" id="PF05965">
    <property type="entry name" value="FYRC"/>
    <property type="match status" value="1"/>
</dbReference>
<comment type="caution">
    <text evidence="1">The sequence shown here is derived from an EMBL/GenBank/DDBJ whole genome shotgun (WGS) entry which is preliminary data.</text>
</comment>
<dbReference type="Proteomes" id="UP001378592">
    <property type="component" value="Unassembled WGS sequence"/>
</dbReference>
<reference evidence="1 2" key="1">
    <citation type="submission" date="2024-03" db="EMBL/GenBank/DDBJ databases">
        <title>The genome assembly and annotation of the cricket Gryllus longicercus Weissman &amp; Gray.</title>
        <authorList>
            <person name="Szrajer S."/>
            <person name="Gray D."/>
            <person name="Ylla G."/>
        </authorList>
    </citation>
    <scope>NUCLEOTIDE SEQUENCE [LARGE SCALE GENOMIC DNA]</scope>
    <source>
        <strain evidence="1">DAG 2021-001</strain>
        <tissue evidence="1">Whole body minus gut</tissue>
    </source>
</reference>
<proteinExistence type="predicted"/>
<dbReference type="GO" id="GO:0005634">
    <property type="term" value="C:nucleus"/>
    <property type="evidence" value="ECO:0007669"/>
    <property type="project" value="InterPro"/>
</dbReference>
<keyword evidence="2" id="KW-1185">Reference proteome</keyword>
<name>A0AAN9VP63_9ORTH</name>
<evidence type="ECO:0000313" key="2">
    <source>
        <dbReference type="Proteomes" id="UP001378592"/>
    </source>
</evidence>
<dbReference type="PROSITE" id="PS51543">
    <property type="entry name" value="FYRC"/>
    <property type="match status" value="1"/>
</dbReference>
<sequence length="99" mass="11416">MMLLTPKDGGPEFFGLSHPTIQNLIQSCPGTRKCSLYKWSKFEVSRSAELPIEENDASLNFDALQRSIAFYKLYMHMLHEEQPVEPVTRENNLRDLLMA</sequence>
<evidence type="ECO:0000313" key="1">
    <source>
        <dbReference type="EMBL" id="KAK7866991.1"/>
    </source>
</evidence>